<organism evidence="2 3">
    <name type="scientific">Fluviicoccus keumensis</name>
    <dbReference type="NCBI Taxonomy" id="1435465"/>
    <lineage>
        <taxon>Bacteria</taxon>
        <taxon>Pseudomonadati</taxon>
        <taxon>Pseudomonadota</taxon>
        <taxon>Gammaproteobacteria</taxon>
        <taxon>Moraxellales</taxon>
        <taxon>Moraxellaceae</taxon>
        <taxon>Fluviicoccus</taxon>
    </lineage>
</organism>
<dbReference type="SUPFAM" id="SSF53335">
    <property type="entry name" value="S-adenosyl-L-methionine-dependent methyltransferases"/>
    <property type="match status" value="1"/>
</dbReference>
<dbReference type="InterPro" id="IPR013216">
    <property type="entry name" value="Methyltransf_11"/>
</dbReference>
<dbReference type="RefSeq" id="WP_130412293.1">
    <property type="nucleotide sequence ID" value="NZ_SHKX01000011.1"/>
</dbReference>
<feature type="domain" description="Methyltransferase type 11" evidence="1">
    <location>
        <begin position="36"/>
        <end position="133"/>
    </location>
</feature>
<dbReference type="OrthoDB" id="323463at2"/>
<keyword evidence="2" id="KW-0808">Transferase</keyword>
<sequence>MSLYGDYIFPHVLDFATRPFWPQRKEVIAEAWGRVLEIGIGAGANLPHYSRDVTEIVGIEPDAAMLDRARKTAAGLSLAAPLTLAVGDAQALDFPDESFDTVLMCLVLCTIPDPLKALQEARRVLKPGGQVIFLEHVRSPDAAVARWQDRLTPAWKVLGCGCHLNRDTAATFKEAGFRFHRIRRYEHPKMMRLGSAIIQGIALK</sequence>
<evidence type="ECO:0000313" key="3">
    <source>
        <dbReference type="Proteomes" id="UP000292423"/>
    </source>
</evidence>
<dbReference type="PANTHER" id="PTHR45036">
    <property type="entry name" value="METHYLTRANSFERASE LIKE 7B"/>
    <property type="match status" value="1"/>
</dbReference>
<dbReference type="GO" id="GO:0032259">
    <property type="term" value="P:methylation"/>
    <property type="evidence" value="ECO:0007669"/>
    <property type="project" value="UniProtKB-KW"/>
</dbReference>
<protein>
    <submittedName>
        <fullName evidence="2">Methyltransferase family protein</fullName>
    </submittedName>
</protein>
<accession>A0A4Q7ZB02</accession>
<dbReference type="InterPro" id="IPR029063">
    <property type="entry name" value="SAM-dependent_MTases_sf"/>
</dbReference>
<dbReference type="AlphaFoldDB" id="A0A4Q7ZB02"/>
<reference evidence="2 3" key="1">
    <citation type="submission" date="2019-02" db="EMBL/GenBank/DDBJ databases">
        <title>Genomic Encyclopedia of Type Strains, Phase IV (KMG-IV): sequencing the most valuable type-strain genomes for metagenomic binning, comparative biology and taxonomic classification.</title>
        <authorList>
            <person name="Goeker M."/>
        </authorList>
    </citation>
    <scope>NUCLEOTIDE SEQUENCE [LARGE SCALE GENOMIC DNA]</scope>
    <source>
        <strain evidence="2 3">DSM 105135</strain>
    </source>
</reference>
<comment type="caution">
    <text evidence="2">The sequence shown here is derived from an EMBL/GenBank/DDBJ whole genome shotgun (WGS) entry which is preliminary data.</text>
</comment>
<proteinExistence type="predicted"/>
<dbReference type="Pfam" id="PF08241">
    <property type="entry name" value="Methyltransf_11"/>
    <property type="match status" value="1"/>
</dbReference>
<evidence type="ECO:0000259" key="1">
    <source>
        <dbReference type="Pfam" id="PF08241"/>
    </source>
</evidence>
<dbReference type="PANTHER" id="PTHR45036:SF1">
    <property type="entry name" value="METHYLTRANSFERASE LIKE 7A"/>
    <property type="match status" value="1"/>
</dbReference>
<gene>
    <name evidence="2" type="ORF">EV700_1486</name>
</gene>
<dbReference type="GO" id="GO:0008757">
    <property type="term" value="F:S-adenosylmethionine-dependent methyltransferase activity"/>
    <property type="evidence" value="ECO:0007669"/>
    <property type="project" value="InterPro"/>
</dbReference>
<dbReference type="Gene3D" id="3.40.50.150">
    <property type="entry name" value="Vaccinia Virus protein VP39"/>
    <property type="match status" value="1"/>
</dbReference>
<dbReference type="EMBL" id="SHKX01000011">
    <property type="protein sequence ID" value="RZU47095.1"/>
    <property type="molecule type" value="Genomic_DNA"/>
</dbReference>
<dbReference type="Proteomes" id="UP000292423">
    <property type="component" value="Unassembled WGS sequence"/>
</dbReference>
<dbReference type="CDD" id="cd02440">
    <property type="entry name" value="AdoMet_MTases"/>
    <property type="match status" value="1"/>
</dbReference>
<dbReference type="InterPro" id="IPR052356">
    <property type="entry name" value="Thiol_S-MT"/>
</dbReference>
<keyword evidence="3" id="KW-1185">Reference proteome</keyword>
<keyword evidence="2" id="KW-0489">Methyltransferase</keyword>
<evidence type="ECO:0000313" key="2">
    <source>
        <dbReference type="EMBL" id="RZU47095.1"/>
    </source>
</evidence>
<name>A0A4Q7ZB02_9GAMM</name>